<evidence type="ECO:0000313" key="2">
    <source>
        <dbReference type="Proteomes" id="UP000095283"/>
    </source>
</evidence>
<feature type="compositionally biased region" description="Basic and acidic residues" evidence="1">
    <location>
        <begin position="94"/>
        <end position="124"/>
    </location>
</feature>
<protein>
    <submittedName>
        <fullName evidence="3">PRP38_assoc domain-containing protein</fullName>
    </submittedName>
</protein>
<dbReference type="WBParaSite" id="Hba_14693">
    <property type="protein sequence ID" value="Hba_14693"/>
    <property type="gene ID" value="Hba_14693"/>
</dbReference>
<evidence type="ECO:0000256" key="1">
    <source>
        <dbReference type="SAM" id="MobiDB-lite"/>
    </source>
</evidence>
<feature type="region of interest" description="Disordered" evidence="1">
    <location>
        <begin position="87"/>
        <end position="125"/>
    </location>
</feature>
<sequence>MSGKADDRLEGRNDTFGGLVIRKKENDSHRKKDERSVLGLDKLAHIKKDDLSRKRQAEDTPDHGLSDSVRRGIDRYRLEQIRGERRRGGIVADVRNEKDKRSYSDRRRDYRSNRSDGKSRRENDATPQFKVSLVFGEVNVVIKTTQGVNDRKNCKIRCILLKMINSS</sequence>
<feature type="compositionally biased region" description="Basic and acidic residues" evidence="1">
    <location>
        <begin position="1"/>
        <end position="13"/>
    </location>
</feature>
<keyword evidence="2" id="KW-1185">Reference proteome</keyword>
<evidence type="ECO:0000313" key="3">
    <source>
        <dbReference type="WBParaSite" id="Hba_14693"/>
    </source>
</evidence>
<organism evidence="2 3">
    <name type="scientific">Heterorhabditis bacteriophora</name>
    <name type="common">Entomopathogenic nematode worm</name>
    <dbReference type="NCBI Taxonomy" id="37862"/>
    <lineage>
        <taxon>Eukaryota</taxon>
        <taxon>Metazoa</taxon>
        <taxon>Ecdysozoa</taxon>
        <taxon>Nematoda</taxon>
        <taxon>Chromadorea</taxon>
        <taxon>Rhabditida</taxon>
        <taxon>Rhabditina</taxon>
        <taxon>Rhabditomorpha</taxon>
        <taxon>Strongyloidea</taxon>
        <taxon>Heterorhabditidae</taxon>
        <taxon>Heterorhabditis</taxon>
    </lineage>
</organism>
<accession>A0A1I7XB72</accession>
<dbReference type="AlphaFoldDB" id="A0A1I7XB72"/>
<reference evidence="3" key="1">
    <citation type="submission" date="2016-11" db="UniProtKB">
        <authorList>
            <consortium name="WormBaseParasite"/>
        </authorList>
    </citation>
    <scope>IDENTIFICATION</scope>
</reference>
<name>A0A1I7XB72_HETBA</name>
<feature type="region of interest" description="Disordered" evidence="1">
    <location>
        <begin position="1"/>
        <end position="71"/>
    </location>
</feature>
<proteinExistence type="predicted"/>
<feature type="compositionally biased region" description="Basic and acidic residues" evidence="1">
    <location>
        <begin position="22"/>
        <end position="71"/>
    </location>
</feature>
<dbReference type="Proteomes" id="UP000095283">
    <property type="component" value="Unplaced"/>
</dbReference>